<feature type="transmembrane region" description="Helical" evidence="2">
    <location>
        <begin position="12"/>
        <end position="30"/>
    </location>
</feature>
<feature type="region of interest" description="Disordered" evidence="1">
    <location>
        <begin position="109"/>
        <end position="158"/>
    </location>
</feature>
<evidence type="ECO:0000313" key="4">
    <source>
        <dbReference type="Proteomes" id="UP001632038"/>
    </source>
</evidence>
<dbReference type="Proteomes" id="UP001632038">
    <property type="component" value="Unassembled WGS sequence"/>
</dbReference>
<comment type="caution">
    <text evidence="3">The sequence shown here is derived from an EMBL/GenBank/DDBJ whole genome shotgun (WGS) entry which is preliminary data.</text>
</comment>
<keyword evidence="2" id="KW-0812">Transmembrane</keyword>
<evidence type="ECO:0000256" key="1">
    <source>
        <dbReference type="SAM" id="MobiDB-lite"/>
    </source>
</evidence>
<keyword evidence="4" id="KW-1185">Reference proteome</keyword>
<feature type="compositionally biased region" description="Acidic residues" evidence="1">
    <location>
        <begin position="134"/>
        <end position="148"/>
    </location>
</feature>
<feature type="compositionally biased region" description="Basic and acidic residues" evidence="1">
    <location>
        <begin position="115"/>
        <end position="133"/>
    </location>
</feature>
<dbReference type="AlphaFoldDB" id="A0ABD3CMG2"/>
<dbReference type="EMBL" id="JAVIJP010000033">
    <property type="protein sequence ID" value="KAL3629935.1"/>
    <property type="molecule type" value="Genomic_DNA"/>
</dbReference>
<name>A0ABD3CMG2_9LAMI</name>
<evidence type="ECO:0000313" key="3">
    <source>
        <dbReference type="EMBL" id="KAL3629935.1"/>
    </source>
</evidence>
<gene>
    <name evidence="3" type="ORF">CASFOL_026247</name>
</gene>
<proteinExistence type="predicted"/>
<reference evidence="4" key="1">
    <citation type="journal article" date="2024" name="IScience">
        <title>Strigolactones Initiate the Formation of Haustorium-like Structures in Castilleja.</title>
        <authorList>
            <person name="Buerger M."/>
            <person name="Peterson D."/>
            <person name="Chory J."/>
        </authorList>
    </citation>
    <scope>NUCLEOTIDE SEQUENCE [LARGE SCALE GENOMIC DNA]</scope>
</reference>
<feature type="region of interest" description="Disordered" evidence="1">
    <location>
        <begin position="80"/>
        <end position="99"/>
    </location>
</feature>
<accession>A0ABD3CMG2</accession>
<organism evidence="3 4">
    <name type="scientific">Castilleja foliolosa</name>
    <dbReference type="NCBI Taxonomy" id="1961234"/>
    <lineage>
        <taxon>Eukaryota</taxon>
        <taxon>Viridiplantae</taxon>
        <taxon>Streptophyta</taxon>
        <taxon>Embryophyta</taxon>
        <taxon>Tracheophyta</taxon>
        <taxon>Spermatophyta</taxon>
        <taxon>Magnoliopsida</taxon>
        <taxon>eudicotyledons</taxon>
        <taxon>Gunneridae</taxon>
        <taxon>Pentapetalae</taxon>
        <taxon>asterids</taxon>
        <taxon>lamiids</taxon>
        <taxon>Lamiales</taxon>
        <taxon>Orobanchaceae</taxon>
        <taxon>Pedicularideae</taxon>
        <taxon>Castillejinae</taxon>
        <taxon>Castilleja</taxon>
    </lineage>
</organism>
<protein>
    <submittedName>
        <fullName evidence="3">Uncharacterized protein</fullName>
    </submittedName>
</protein>
<sequence length="181" mass="19658">MEASSRLSRNFFFTIFLSVHLRFFLVSKLLKQINMVKDKIPETSGHLIGGSKMNTAARGKRLTSKKIKLSSSQIEADNLAAAGSGEAGPSVIPTVPEPDALVDEAASGVAVPDLEPDKETHLESVKVKDNKPESDEDEEESSDDEDDENHSSLVSRNGAYQIVKAMKVMNATQRNEVSDLG</sequence>
<evidence type="ECO:0000256" key="2">
    <source>
        <dbReference type="SAM" id="Phobius"/>
    </source>
</evidence>
<keyword evidence="2" id="KW-1133">Transmembrane helix</keyword>
<keyword evidence="2" id="KW-0472">Membrane</keyword>